<name>A0A6A1VB86_9ROSI</name>
<dbReference type="InterPro" id="IPR011008">
    <property type="entry name" value="Dimeric_a/b-barrel"/>
</dbReference>
<dbReference type="Gene3D" id="3.30.70.100">
    <property type="match status" value="1"/>
</dbReference>
<proteinExistence type="predicted"/>
<comment type="caution">
    <text evidence="2">The sequence shown here is derived from an EMBL/GenBank/DDBJ whole genome shotgun (WGS) entry which is preliminary data.</text>
</comment>
<keyword evidence="3" id="KW-1185">Reference proteome</keyword>
<evidence type="ECO:0000259" key="1">
    <source>
        <dbReference type="PROSITE" id="PS51502"/>
    </source>
</evidence>
<protein>
    <recommendedName>
        <fullName evidence="1">Stress-response A/B barrel domain-containing protein</fullName>
    </recommendedName>
</protein>
<dbReference type="AlphaFoldDB" id="A0A6A1VB86"/>
<accession>A0A6A1VB86</accession>
<reference evidence="2 3" key="1">
    <citation type="journal article" date="2019" name="Plant Biotechnol. J.">
        <title>The red bayberry genome and genetic basis of sex determination.</title>
        <authorList>
            <person name="Jia H.M."/>
            <person name="Jia H.J."/>
            <person name="Cai Q.L."/>
            <person name="Wang Y."/>
            <person name="Zhao H.B."/>
            <person name="Yang W.F."/>
            <person name="Wang G.Y."/>
            <person name="Li Y.H."/>
            <person name="Zhan D.L."/>
            <person name="Shen Y.T."/>
            <person name="Niu Q.F."/>
            <person name="Chang L."/>
            <person name="Qiu J."/>
            <person name="Zhao L."/>
            <person name="Xie H.B."/>
            <person name="Fu W.Y."/>
            <person name="Jin J."/>
            <person name="Li X.W."/>
            <person name="Jiao Y."/>
            <person name="Zhou C.C."/>
            <person name="Tu T."/>
            <person name="Chai C.Y."/>
            <person name="Gao J.L."/>
            <person name="Fan L.J."/>
            <person name="van de Weg E."/>
            <person name="Wang J.Y."/>
            <person name="Gao Z.S."/>
        </authorList>
    </citation>
    <scope>NUCLEOTIDE SEQUENCE [LARGE SCALE GENOMIC DNA]</scope>
    <source>
        <tissue evidence="2">Leaves</tissue>
    </source>
</reference>
<dbReference type="SUPFAM" id="SSF54909">
    <property type="entry name" value="Dimeric alpha+beta barrel"/>
    <property type="match status" value="1"/>
</dbReference>
<dbReference type="Proteomes" id="UP000516437">
    <property type="component" value="Chromosome 6"/>
</dbReference>
<dbReference type="PROSITE" id="PS51502">
    <property type="entry name" value="S_R_A_B_BARREL"/>
    <property type="match status" value="1"/>
</dbReference>
<evidence type="ECO:0000313" key="3">
    <source>
        <dbReference type="Proteomes" id="UP000516437"/>
    </source>
</evidence>
<feature type="domain" description="Stress-response A/B barrel" evidence="1">
    <location>
        <begin position="1"/>
        <end position="64"/>
    </location>
</feature>
<dbReference type="Pfam" id="PF07876">
    <property type="entry name" value="Dabb"/>
    <property type="match status" value="1"/>
</dbReference>
<dbReference type="InterPro" id="IPR013097">
    <property type="entry name" value="Dabb"/>
</dbReference>
<gene>
    <name evidence="2" type="ORF">CJ030_MR6G023777</name>
</gene>
<organism evidence="2 3">
    <name type="scientific">Morella rubra</name>
    <name type="common">Chinese bayberry</name>
    <dbReference type="NCBI Taxonomy" id="262757"/>
    <lineage>
        <taxon>Eukaryota</taxon>
        <taxon>Viridiplantae</taxon>
        <taxon>Streptophyta</taxon>
        <taxon>Embryophyta</taxon>
        <taxon>Tracheophyta</taxon>
        <taxon>Spermatophyta</taxon>
        <taxon>Magnoliopsida</taxon>
        <taxon>eudicotyledons</taxon>
        <taxon>Gunneridae</taxon>
        <taxon>Pentapetalae</taxon>
        <taxon>rosids</taxon>
        <taxon>fabids</taxon>
        <taxon>Fagales</taxon>
        <taxon>Myricaceae</taxon>
        <taxon>Morella</taxon>
    </lineage>
</organism>
<sequence length="83" mass="9339">MWNSNNSNSPVLQNWYSSPFFTYVLDSCFKTKDDLEAYLVHPHHDSVVNKSGIPAIDHLFAFNWVAEVGDGDDAMVPPPRSAK</sequence>
<dbReference type="EMBL" id="RXIC02000024">
    <property type="protein sequence ID" value="KAB1209446.1"/>
    <property type="molecule type" value="Genomic_DNA"/>
</dbReference>
<evidence type="ECO:0000313" key="2">
    <source>
        <dbReference type="EMBL" id="KAB1209446.1"/>
    </source>
</evidence>